<gene>
    <name evidence="10" type="ORF">M9Y10_020898</name>
</gene>
<dbReference type="SMART" id="SM00156">
    <property type="entry name" value="PP2Ac"/>
    <property type="match status" value="1"/>
</dbReference>
<name>A0ABR2HEU6_9EUKA</name>
<feature type="domain" description="Serine/threonine specific protein phosphatases" evidence="9">
    <location>
        <begin position="121"/>
        <end position="126"/>
    </location>
</feature>
<evidence type="ECO:0000256" key="7">
    <source>
        <dbReference type="ARBA" id="ARBA00048336"/>
    </source>
</evidence>
<evidence type="ECO:0000313" key="10">
    <source>
        <dbReference type="EMBL" id="KAK8845962.1"/>
    </source>
</evidence>
<evidence type="ECO:0000256" key="6">
    <source>
        <dbReference type="ARBA" id="ARBA00047761"/>
    </source>
</evidence>
<comment type="similarity">
    <text evidence="8">Belongs to the PPP phosphatase family.</text>
</comment>
<evidence type="ECO:0000256" key="4">
    <source>
        <dbReference type="ARBA" id="ARBA00022912"/>
    </source>
</evidence>
<sequence>MISAQGILICKKILEHFPNEMNLEIMKPAIDPSFVSWICNQVQRIMQQEPNVIDTISSVHIVGDIHGQFTDLATIFKLGKTPLKQRYIFLGDYIDRGENSLEVICLLFILKYSYPKNMILLRGNHESRGMAYTYGFSEECEKKLNSECIKYLCGTFDKMPLCAVVDKKAFCIHGGISKDLHSIQDILDIKRFGEIPDKGLFCDLVWSDPSKDCKEWEKSERCETNIWGLEPALKFLEDNHLSIIIRGHQVVKDGYQYDFYPDKAVVTVFSSTDPSSKDKNRAVFMTINKESHKFTEIRRPVPLLIPTGTIFSSTRKVSSERKSLSSISTVSKNNNNIN</sequence>
<evidence type="ECO:0000313" key="11">
    <source>
        <dbReference type="Proteomes" id="UP001470230"/>
    </source>
</evidence>
<proteinExistence type="inferred from homology"/>
<dbReference type="PANTHER" id="PTHR11668">
    <property type="entry name" value="SERINE/THREONINE PROTEIN PHOSPHATASE"/>
    <property type="match status" value="1"/>
</dbReference>
<dbReference type="Pfam" id="PF00149">
    <property type="entry name" value="Metallophos"/>
    <property type="match status" value="1"/>
</dbReference>
<dbReference type="PROSITE" id="PS00125">
    <property type="entry name" value="SER_THR_PHOSPHATASE"/>
    <property type="match status" value="1"/>
</dbReference>
<evidence type="ECO:0000256" key="3">
    <source>
        <dbReference type="ARBA" id="ARBA00022801"/>
    </source>
</evidence>
<keyword evidence="3 8" id="KW-0378">Hydrolase</keyword>
<dbReference type="Proteomes" id="UP001470230">
    <property type="component" value="Unassembled WGS sequence"/>
</dbReference>
<dbReference type="InterPro" id="IPR050341">
    <property type="entry name" value="PP1_catalytic_subunit"/>
</dbReference>
<dbReference type="PRINTS" id="PR00114">
    <property type="entry name" value="STPHPHTASE"/>
</dbReference>
<organism evidence="10 11">
    <name type="scientific">Tritrichomonas musculus</name>
    <dbReference type="NCBI Taxonomy" id="1915356"/>
    <lineage>
        <taxon>Eukaryota</taxon>
        <taxon>Metamonada</taxon>
        <taxon>Parabasalia</taxon>
        <taxon>Tritrichomonadida</taxon>
        <taxon>Tritrichomonadidae</taxon>
        <taxon>Tritrichomonas</taxon>
    </lineage>
</organism>
<evidence type="ECO:0000256" key="2">
    <source>
        <dbReference type="ARBA" id="ARBA00022723"/>
    </source>
</evidence>
<dbReference type="EMBL" id="JAPFFF010000030">
    <property type="protein sequence ID" value="KAK8845962.1"/>
    <property type="molecule type" value="Genomic_DNA"/>
</dbReference>
<dbReference type="Gene3D" id="3.60.21.10">
    <property type="match status" value="1"/>
</dbReference>
<evidence type="ECO:0000256" key="5">
    <source>
        <dbReference type="ARBA" id="ARBA00023211"/>
    </source>
</evidence>
<dbReference type="InterPro" id="IPR004843">
    <property type="entry name" value="Calcineurin-like_PHP"/>
</dbReference>
<keyword evidence="2" id="KW-0479">Metal-binding</keyword>
<comment type="caution">
    <text evidence="10">The sequence shown here is derived from an EMBL/GenBank/DDBJ whole genome shotgun (WGS) entry which is preliminary data.</text>
</comment>
<protein>
    <recommendedName>
        <fullName evidence="8">Serine/threonine-protein phosphatase</fullName>
        <ecNumber evidence="8">3.1.3.16</ecNumber>
    </recommendedName>
</protein>
<dbReference type="InterPro" id="IPR006186">
    <property type="entry name" value="Ser/Thr-sp_prot-phosphatase"/>
</dbReference>
<evidence type="ECO:0000259" key="9">
    <source>
        <dbReference type="PROSITE" id="PS00125"/>
    </source>
</evidence>
<dbReference type="SUPFAM" id="SSF56300">
    <property type="entry name" value="Metallo-dependent phosphatases"/>
    <property type="match status" value="1"/>
</dbReference>
<comment type="catalytic activity">
    <reaction evidence="7 8">
        <text>O-phospho-L-threonyl-[protein] + H2O = L-threonyl-[protein] + phosphate</text>
        <dbReference type="Rhea" id="RHEA:47004"/>
        <dbReference type="Rhea" id="RHEA-COMP:11060"/>
        <dbReference type="Rhea" id="RHEA-COMP:11605"/>
        <dbReference type="ChEBI" id="CHEBI:15377"/>
        <dbReference type="ChEBI" id="CHEBI:30013"/>
        <dbReference type="ChEBI" id="CHEBI:43474"/>
        <dbReference type="ChEBI" id="CHEBI:61977"/>
        <dbReference type="EC" id="3.1.3.16"/>
    </reaction>
</comment>
<evidence type="ECO:0000256" key="8">
    <source>
        <dbReference type="RuleBase" id="RU004273"/>
    </source>
</evidence>
<reference evidence="10 11" key="1">
    <citation type="submission" date="2024-04" db="EMBL/GenBank/DDBJ databases">
        <title>Tritrichomonas musculus Genome.</title>
        <authorList>
            <person name="Alves-Ferreira E."/>
            <person name="Grigg M."/>
            <person name="Lorenzi H."/>
            <person name="Galac M."/>
        </authorList>
    </citation>
    <scope>NUCLEOTIDE SEQUENCE [LARGE SCALE GENOMIC DNA]</scope>
    <source>
        <strain evidence="10 11">EAF2021</strain>
    </source>
</reference>
<dbReference type="EC" id="3.1.3.16" evidence="8"/>
<dbReference type="PANTHER" id="PTHR11668:SF300">
    <property type="entry name" value="SERINE_THREONINE-PROTEIN PHOSPHATASE"/>
    <property type="match status" value="1"/>
</dbReference>
<dbReference type="InterPro" id="IPR029052">
    <property type="entry name" value="Metallo-depent_PP-like"/>
</dbReference>
<comment type="catalytic activity">
    <reaction evidence="6">
        <text>O-phospho-L-seryl-[protein] + H2O = L-seryl-[protein] + phosphate</text>
        <dbReference type="Rhea" id="RHEA:20629"/>
        <dbReference type="Rhea" id="RHEA-COMP:9863"/>
        <dbReference type="Rhea" id="RHEA-COMP:11604"/>
        <dbReference type="ChEBI" id="CHEBI:15377"/>
        <dbReference type="ChEBI" id="CHEBI:29999"/>
        <dbReference type="ChEBI" id="CHEBI:43474"/>
        <dbReference type="ChEBI" id="CHEBI:83421"/>
        <dbReference type="EC" id="3.1.3.16"/>
    </reaction>
</comment>
<keyword evidence="5" id="KW-0464">Manganese</keyword>
<keyword evidence="4" id="KW-0904">Protein phosphatase</keyword>
<accession>A0ABR2HEU6</accession>
<keyword evidence="11" id="KW-1185">Reference proteome</keyword>
<evidence type="ECO:0000256" key="1">
    <source>
        <dbReference type="ARBA" id="ARBA00001936"/>
    </source>
</evidence>
<comment type="cofactor">
    <cofactor evidence="1">
        <name>Mn(2+)</name>
        <dbReference type="ChEBI" id="CHEBI:29035"/>
    </cofactor>
</comment>